<evidence type="ECO:0000256" key="2">
    <source>
        <dbReference type="ARBA" id="ARBA00022737"/>
    </source>
</evidence>
<evidence type="ECO:0000313" key="11">
    <source>
        <dbReference type="Proteomes" id="UP000811609"/>
    </source>
</evidence>
<reference evidence="10" key="1">
    <citation type="submission" date="2020-12" db="EMBL/GenBank/DDBJ databases">
        <title>WGS assembly of Carya illinoinensis cv. Pawnee.</title>
        <authorList>
            <person name="Platts A."/>
            <person name="Shu S."/>
            <person name="Wright S."/>
            <person name="Barry K."/>
            <person name="Edger P."/>
            <person name="Pires J.C."/>
            <person name="Schmutz J."/>
        </authorList>
    </citation>
    <scope>NUCLEOTIDE SEQUENCE</scope>
    <source>
        <tissue evidence="10">Leaf</tissue>
    </source>
</reference>
<gene>
    <name evidence="10" type="ORF">CIPAW_16G071100</name>
</gene>
<comment type="caution">
    <text evidence="10">The sequence shown here is derived from an EMBL/GenBank/DDBJ whole genome shotgun (WGS) entry which is preliminary data.</text>
</comment>
<keyword evidence="4" id="KW-0611">Plant defense</keyword>
<evidence type="ECO:0000259" key="7">
    <source>
        <dbReference type="Pfam" id="PF18052"/>
    </source>
</evidence>
<dbReference type="PANTHER" id="PTHR36766">
    <property type="entry name" value="PLANT BROAD-SPECTRUM MILDEW RESISTANCE PROTEIN RPW8"/>
    <property type="match status" value="1"/>
</dbReference>
<name>A0A8T1N7A8_CARIL</name>
<sequence length="1370" mass="155599">MEVKELFLSSVIETLLEQLVFPRLLDFARRGGLLENLNKWRKTFTRILAVLDDAEEKQHTLRVVKMWLDDVRDLAYDLEDILDEFTTEALMNENQASSSKVRKLIHGCVTRFIINTRLQSRIKEITERFNDLMARESELNFRQNVDRSSHRIRGTLVLTSLVNEAHVYGREKDKQAILDLLMSAETENAELSVIPIFGMGGIGKTTLAQLVYNDEKMQSFFDLKAWAYVSEEFDAIKVTKTILKSVTSTSCDDDDLNLLQVKLKEKLKGKKFLVILDDIWNENYHDWSILRAPFEVGAPGSRIVITTRNRGVSSMMGTIQAYCLHVLSNDACLSIFTRHAFGAGDFITHPNLKDIGEKIVIRCKGLPLAAKSFGGLLRFKENPGEWKEVLNKNIWDIPKERSGIVPTLMFSYYHLPAHLKRCFAYCSIFPKDYEFKEQQLVLLWMAEGLIQPQEGEKEMEDLGKEYFQNLLSRSFFQQSNYDSSIFLMHDFINDLAQLVAGDIFFRMEERFGVSKQRKIYKMARHSSQQGGGTKQFEAFSELTCLRTFIAFKLPQSAGCLAPEDPLQLLSKLQCLRVLSLSGYGIYKLPNSIGDLRHLRYLDLSDTPITSMPESITTLYNLQTLILEQCPYLKKLPSTFENLVNLRHLNILNTFSLEEMPPQISKLTCLRTLSHLVVGETSCSGVKELRPLLHLQGTLCISRLENVIEPRDARDAKLIEKSGLDGLLLEWSDNLNESKDRTSELDILSMLHPGGTLKELIIRCYGGARFPSWLRYSSFPNMVLLRIENCKKCTSLPPIGQLPSLKDLSIEGMDSVKNIGAEFYGENCHQTFRSLVTLYFKGMGEWENWISYGEFPHLQKLFIGDCPKLLGKLPNHLPLLEKVVIYGCWQLVVSISSFPELCQVEIERSKGVVRGGKVNFKSLNFMSVSTISEFTSRIKGSDMDGLTMVENLAIFKCKELAHLWTDDVGSLPQLPCLRVLKLEGCTKLVSLVAEKVEEQLQLGMPSMVREIKIQNCIVLESLPKAMMYNNTCLEYIQIVKCDSLLYFAKVQLPPTLKRLEIIHCKNMLVLLNGDNTNCSSNTSLLEYLYIENCPSLKSLTSSGELPVRLKQLSIRYCQKLETIAKRFEHNSFLEIIRISSCESLVSLPTGILSLCHIDEIDICNCATLVCFPEEELLTANLRLLQISGCEKMQALPNCIHRLASLQELQIKACPGILFFPEEGFPINLRSLVISDLNITEALFEWGLHRLTSLSRLVISGGCQHLTSFPEKKLPADSLTNLTIERFPNLETLSSEGFRSLTSLEQLRIEECGKLTSIPEDGLPFSLLKLIIYKCEKLTSFPENGLPLSLQQLSINRCPLLTLQGRNPFDEN</sequence>
<dbReference type="GO" id="GO:0043531">
    <property type="term" value="F:ADP binding"/>
    <property type="evidence" value="ECO:0007669"/>
    <property type="project" value="InterPro"/>
</dbReference>
<evidence type="ECO:0000259" key="6">
    <source>
        <dbReference type="Pfam" id="PF00931"/>
    </source>
</evidence>
<dbReference type="GO" id="GO:0006952">
    <property type="term" value="P:defense response"/>
    <property type="evidence" value="ECO:0007669"/>
    <property type="project" value="UniProtKB-KW"/>
</dbReference>
<accession>A0A8T1N7A8</accession>
<dbReference type="Pfam" id="PF00931">
    <property type="entry name" value="NB-ARC"/>
    <property type="match status" value="1"/>
</dbReference>
<keyword evidence="11" id="KW-1185">Reference proteome</keyword>
<dbReference type="GO" id="GO:0005524">
    <property type="term" value="F:ATP binding"/>
    <property type="evidence" value="ECO:0007669"/>
    <property type="project" value="UniProtKB-KW"/>
</dbReference>
<keyword evidence="5" id="KW-0067">ATP-binding</keyword>
<dbReference type="InterPro" id="IPR038005">
    <property type="entry name" value="RX-like_CC"/>
</dbReference>
<evidence type="ECO:0000256" key="4">
    <source>
        <dbReference type="ARBA" id="ARBA00022821"/>
    </source>
</evidence>
<feature type="domain" description="R13L1/DRL21-like LRR repeat region" evidence="9">
    <location>
        <begin position="686"/>
        <end position="812"/>
    </location>
</feature>
<dbReference type="FunFam" id="3.40.50.300:FF:001091">
    <property type="entry name" value="Probable disease resistance protein At1g61300"/>
    <property type="match status" value="1"/>
</dbReference>
<keyword evidence="1" id="KW-0433">Leucine-rich repeat</keyword>
<organism evidence="10 11">
    <name type="scientific">Carya illinoinensis</name>
    <name type="common">Pecan</name>
    <dbReference type="NCBI Taxonomy" id="32201"/>
    <lineage>
        <taxon>Eukaryota</taxon>
        <taxon>Viridiplantae</taxon>
        <taxon>Streptophyta</taxon>
        <taxon>Embryophyta</taxon>
        <taxon>Tracheophyta</taxon>
        <taxon>Spermatophyta</taxon>
        <taxon>Magnoliopsida</taxon>
        <taxon>eudicotyledons</taxon>
        <taxon>Gunneridae</taxon>
        <taxon>Pentapetalae</taxon>
        <taxon>rosids</taxon>
        <taxon>fabids</taxon>
        <taxon>Fagales</taxon>
        <taxon>Juglandaceae</taxon>
        <taxon>Carya</taxon>
    </lineage>
</organism>
<feature type="domain" description="NB-ARC" evidence="6">
    <location>
        <begin position="171"/>
        <end position="341"/>
    </location>
</feature>
<keyword evidence="2" id="KW-0677">Repeat</keyword>
<dbReference type="PANTHER" id="PTHR36766:SF51">
    <property type="entry name" value="DISEASE RESISTANCE RPP13-LIKE PROTEIN 1"/>
    <property type="match status" value="1"/>
</dbReference>
<dbReference type="Proteomes" id="UP000811609">
    <property type="component" value="Chromosome 16"/>
</dbReference>
<proteinExistence type="predicted"/>
<evidence type="ECO:0000256" key="3">
    <source>
        <dbReference type="ARBA" id="ARBA00022741"/>
    </source>
</evidence>
<evidence type="ECO:0000256" key="1">
    <source>
        <dbReference type="ARBA" id="ARBA00022614"/>
    </source>
</evidence>
<feature type="domain" description="Disease resistance protein winged helix" evidence="8">
    <location>
        <begin position="428"/>
        <end position="496"/>
    </location>
</feature>
<dbReference type="InterPro" id="IPR041118">
    <property type="entry name" value="Rx_N"/>
</dbReference>
<protein>
    <recommendedName>
        <fullName evidence="12">Disease resistance RPP13-like protein 1</fullName>
    </recommendedName>
</protein>
<dbReference type="Pfam" id="PF23559">
    <property type="entry name" value="WHD_DRP"/>
    <property type="match status" value="1"/>
</dbReference>
<evidence type="ECO:0008006" key="12">
    <source>
        <dbReference type="Google" id="ProtNLM"/>
    </source>
</evidence>
<dbReference type="Pfam" id="PF18052">
    <property type="entry name" value="Rx_N"/>
    <property type="match status" value="1"/>
</dbReference>
<dbReference type="InterPro" id="IPR002182">
    <property type="entry name" value="NB-ARC"/>
</dbReference>
<dbReference type="InterPro" id="IPR056789">
    <property type="entry name" value="LRR_R13L1-DRL21"/>
</dbReference>
<keyword evidence="3" id="KW-0547">Nucleotide-binding</keyword>
<evidence type="ECO:0000259" key="8">
    <source>
        <dbReference type="Pfam" id="PF23559"/>
    </source>
</evidence>
<evidence type="ECO:0000256" key="5">
    <source>
        <dbReference type="ARBA" id="ARBA00022840"/>
    </source>
</evidence>
<feature type="domain" description="Disease resistance N-terminal" evidence="7">
    <location>
        <begin position="8"/>
        <end position="100"/>
    </location>
</feature>
<dbReference type="Pfam" id="PF25019">
    <property type="entry name" value="LRR_R13L1-DRL21"/>
    <property type="match status" value="1"/>
</dbReference>
<evidence type="ECO:0000313" key="10">
    <source>
        <dbReference type="EMBL" id="KAG6625080.1"/>
    </source>
</evidence>
<dbReference type="InterPro" id="IPR058922">
    <property type="entry name" value="WHD_DRP"/>
</dbReference>
<dbReference type="EMBL" id="CM031824">
    <property type="protein sequence ID" value="KAG6625080.1"/>
    <property type="molecule type" value="Genomic_DNA"/>
</dbReference>
<dbReference type="CDD" id="cd14798">
    <property type="entry name" value="RX-CC_like"/>
    <property type="match status" value="1"/>
</dbReference>
<dbReference type="FunFam" id="1.10.10.10:FF:000322">
    <property type="entry name" value="Probable disease resistance protein At1g63360"/>
    <property type="match status" value="1"/>
</dbReference>
<evidence type="ECO:0000259" key="9">
    <source>
        <dbReference type="Pfam" id="PF25019"/>
    </source>
</evidence>